<protein>
    <submittedName>
        <fullName evidence="1">Uncharacterized protein</fullName>
    </submittedName>
</protein>
<accession>A0A2V5LHM7</accession>
<dbReference type="OrthoDB" id="9758243at2"/>
<reference evidence="1 2" key="1">
    <citation type="submission" date="2018-05" db="EMBL/GenBank/DDBJ databases">
        <title>Genetic diversity of glacier-inhabiting Cryobacterium bacteria in China and description of Cryobacterium mengkeensis sp. nov. and Arthrobacter glacialis sp. nov.</title>
        <authorList>
            <person name="Liu Q."/>
            <person name="Xin Y.-H."/>
        </authorList>
    </citation>
    <scope>NUCLEOTIDE SEQUENCE [LARGE SCALE GENOMIC DNA]</scope>
    <source>
        <strain evidence="1 2">LI2</strain>
    </source>
</reference>
<evidence type="ECO:0000313" key="2">
    <source>
        <dbReference type="Proteomes" id="UP000247832"/>
    </source>
</evidence>
<gene>
    <name evidence="1" type="ORF">CVV68_00250</name>
</gene>
<dbReference type="EMBL" id="QJVD01000001">
    <property type="protein sequence ID" value="PYI69583.1"/>
    <property type="molecule type" value="Genomic_DNA"/>
</dbReference>
<evidence type="ECO:0000313" key="1">
    <source>
        <dbReference type="EMBL" id="PYI69583.1"/>
    </source>
</evidence>
<proteinExistence type="predicted"/>
<dbReference type="AlphaFoldDB" id="A0A2V5LHM7"/>
<keyword evidence="2" id="KW-1185">Reference proteome</keyword>
<sequence>MTELGMAARRTELDQVTEDLRELCEDVSVPMQAAQYIAYFVGAGEESARDKASRRQAFYAGIDRFQQAFETLRGDLEAAGYLPREVASIEKESARFAALRKEVSAAAGESKASPSAEWTLAAALSAQTRH</sequence>
<dbReference type="Proteomes" id="UP000247832">
    <property type="component" value="Unassembled WGS sequence"/>
</dbReference>
<comment type="caution">
    <text evidence="1">The sequence shown here is derived from an EMBL/GenBank/DDBJ whole genome shotgun (WGS) entry which is preliminary data.</text>
</comment>
<dbReference type="RefSeq" id="WP_110499006.1">
    <property type="nucleotide sequence ID" value="NZ_QJVD01000001.1"/>
</dbReference>
<organism evidence="1 2">
    <name type="scientific">Arthrobacter livingstonensis</name>
    <dbReference type="NCBI Taxonomy" id="670078"/>
    <lineage>
        <taxon>Bacteria</taxon>
        <taxon>Bacillati</taxon>
        <taxon>Actinomycetota</taxon>
        <taxon>Actinomycetes</taxon>
        <taxon>Micrococcales</taxon>
        <taxon>Micrococcaceae</taxon>
        <taxon>Arthrobacter</taxon>
    </lineage>
</organism>
<name>A0A2V5LHM7_9MICC</name>